<name>A0A0G0VLE5_9BACT</name>
<dbReference type="GO" id="GO:0003735">
    <property type="term" value="F:structural constituent of ribosome"/>
    <property type="evidence" value="ECO:0007669"/>
    <property type="project" value="InterPro"/>
</dbReference>
<evidence type="ECO:0000313" key="7">
    <source>
        <dbReference type="EMBL" id="KKR63602.1"/>
    </source>
</evidence>
<dbReference type="Gene3D" id="3.90.1030.10">
    <property type="entry name" value="Ribosomal protein L17"/>
    <property type="match status" value="1"/>
</dbReference>
<dbReference type="InterPro" id="IPR000456">
    <property type="entry name" value="Ribosomal_bL17"/>
</dbReference>
<evidence type="ECO:0000256" key="4">
    <source>
        <dbReference type="ARBA" id="ARBA00035494"/>
    </source>
</evidence>
<organism evidence="7 8">
    <name type="scientific">Candidatus Woesebacteria bacterium GW2011_GWA1_40_45</name>
    <dbReference type="NCBI Taxonomy" id="1618554"/>
    <lineage>
        <taxon>Bacteria</taxon>
        <taxon>Candidatus Woeseibacteriota</taxon>
    </lineage>
</organism>
<dbReference type="PANTHER" id="PTHR14413:SF16">
    <property type="entry name" value="LARGE RIBOSOMAL SUBUNIT PROTEIN BL17M"/>
    <property type="match status" value="1"/>
</dbReference>
<evidence type="ECO:0000256" key="6">
    <source>
        <dbReference type="RuleBase" id="RU000661"/>
    </source>
</evidence>
<keyword evidence="2 5" id="KW-0689">Ribosomal protein</keyword>
<dbReference type="GO" id="GO:0022625">
    <property type="term" value="C:cytosolic large ribosomal subunit"/>
    <property type="evidence" value="ECO:0007669"/>
    <property type="project" value="TreeGrafter"/>
</dbReference>
<dbReference type="SUPFAM" id="SSF64263">
    <property type="entry name" value="Prokaryotic ribosomal protein L17"/>
    <property type="match status" value="1"/>
</dbReference>
<evidence type="ECO:0000313" key="8">
    <source>
        <dbReference type="Proteomes" id="UP000034613"/>
    </source>
</evidence>
<dbReference type="AlphaFoldDB" id="A0A0G0VLE5"/>
<dbReference type="EMBL" id="LBZB01000002">
    <property type="protein sequence ID" value="KKR63602.1"/>
    <property type="molecule type" value="Genomic_DNA"/>
</dbReference>
<accession>A0A0G0VLE5</accession>
<dbReference type="NCBIfam" id="TIGR00059">
    <property type="entry name" value="L17"/>
    <property type="match status" value="1"/>
</dbReference>
<evidence type="ECO:0000256" key="2">
    <source>
        <dbReference type="ARBA" id="ARBA00022980"/>
    </source>
</evidence>
<reference evidence="7 8" key="1">
    <citation type="journal article" date="2015" name="Nature">
        <title>rRNA introns, odd ribosomes, and small enigmatic genomes across a large radiation of phyla.</title>
        <authorList>
            <person name="Brown C.T."/>
            <person name="Hug L.A."/>
            <person name="Thomas B.C."/>
            <person name="Sharon I."/>
            <person name="Castelle C.J."/>
            <person name="Singh A."/>
            <person name="Wilkins M.J."/>
            <person name="Williams K.H."/>
            <person name="Banfield J.F."/>
        </authorList>
    </citation>
    <scope>NUCLEOTIDE SEQUENCE [LARGE SCALE GENOMIC DNA]</scope>
</reference>
<comment type="caution">
    <text evidence="7">The sequence shown here is derived from an EMBL/GenBank/DDBJ whole genome shotgun (WGS) entry which is preliminary data.</text>
</comment>
<comment type="similarity">
    <text evidence="1 5">Belongs to the bacterial ribosomal protein bL17 family.</text>
</comment>
<proteinExistence type="inferred from homology"/>
<gene>
    <name evidence="7" type="ORF">UU03_C0002G0038</name>
</gene>
<dbReference type="InterPro" id="IPR036373">
    <property type="entry name" value="Ribosomal_bL17_sf"/>
</dbReference>
<evidence type="ECO:0000256" key="1">
    <source>
        <dbReference type="ARBA" id="ARBA00008777"/>
    </source>
</evidence>
<protein>
    <recommendedName>
        <fullName evidence="4 6">50S ribosomal protein L17</fullName>
    </recommendedName>
</protein>
<sequence>MRKMVFGRKFSRGQKGRRALFRSLIRALVFYGKITTTKAKAKAIQGDVDKVISLAKEGSLSAQRRILSELANDRDSLEILFNKVAPAFKERTSGFTRIIMLPRRKGDNAEMVRIEWSQEIIDKKSKVKKAKEKEKKVKAKPKKK</sequence>
<dbReference type="Pfam" id="PF01196">
    <property type="entry name" value="Ribosomal_L17"/>
    <property type="match status" value="1"/>
</dbReference>
<keyword evidence="3 5" id="KW-0687">Ribonucleoprotein</keyword>
<evidence type="ECO:0000256" key="5">
    <source>
        <dbReference type="RuleBase" id="RU000660"/>
    </source>
</evidence>
<dbReference type="PANTHER" id="PTHR14413">
    <property type="entry name" value="RIBOSOMAL PROTEIN L17"/>
    <property type="match status" value="1"/>
</dbReference>
<dbReference type="Proteomes" id="UP000034613">
    <property type="component" value="Unassembled WGS sequence"/>
</dbReference>
<dbReference type="GO" id="GO:0006412">
    <property type="term" value="P:translation"/>
    <property type="evidence" value="ECO:0007669"/>
    <property type="project" value="InterPro"/>
</dbReference>
<evidence type="ECO:0000256" key="3">
    <source>
        <dbReference type="ARBA" id="ARBA00023274"/>
    </source>
</evidence>